<dbReference type="KEGG" id="cmav:ABHF33_10475"/>
<dbReference type="PANTHER" id="PTHR30469">
    <property type="entry name" value="MULTIDRUG RESISTANCE PROTEIN MDTA"/>
    <property type="match status" value="1"/>
</dbReference>
<feature type="chain" id="PRO_5043975017" evidence="2">
    <location>
        <begin position="26"/>
        <end position="366"/>
    </location>
</feature>
<dbReference type="InterPro" id="IPR058792">
    <property type="entry name" value="Beta-barrel_RND_2"/>
</dbReference>
<proteinExistence type="inferred from homology"/>
<dbReference type="AlphaFoldDB" id="A0AAU7F6W8"/>
<evidence type="ECO:0000313" key="4">
    <source>
        <dbReference type="EMBL" id="XBL99497.1"/>
    </source>
</evidence>
<dbReference type="PROSITE" id="PS51257">
    <property type="entry name" value="PROKAR_LIPOPROTEIN"/>
    <property type="match status" value="1"/>
</dbReference>
<keyword evidence="2" id="KW-0732">Signal</keyword>
<dbReference type="EMBL" id="CP157355">
    <property type="protein sequence ID" value="XBL99497.1"/>
    <property type="molecule type" value="Genomic_DNA"/>
</dbReference>
<dbReference type="PANTHER" id="PTHR30469:SF15">
    <property type="entry name" value="HLYD FAMILY OF SECRETION PROTEINS"/>
    <property type="match status" value="1"/>
</dbReference>
<dbReference type="SUPFAM" id="SSF111369">
    <property type="entry name" value="HlyD-like secretion proteins"/>
    <property type="match status" value="1"/>
</dbReference>
<dbReference type="Gene3D" id="2.40.50.100">
    <property type="match status" value="1"/>
</dbReference>
<organism evidence="4">
    <name type="scientific">Chitinibacter mangrovi</name>
    <dbReference type="NCBI Taxonomy" id="3153927"/>
    <lineage>
        <taxon>Bacteria</taxon>
        <taxon>Pseudomonadati</taxon>
        <taxon>Pseudomonadota</taxon>
        <taxon>Betaproteobacteria</taxon>
        <taxon>Neisseriales</taxon>
        <taxon>Chitinibacteraceae</taxon>
        <taxon>Chitinibacter</taxon>
    </lineage>
</organism>
<gene>
    <name evidence="4" type="ORF">ABHF33_10475</name>
</gene>
<dbReference type="NCBIfam" id="TIGR01730">
    <property type="entry name" value="RND_mfp"/>
    <property type="match status" value="1"/>
</dbReference>
<dbReference type="Pfam" id="PF25954">
    <property type="entry name" value="Beta-barrel_RND_2"/>
    <property type="match status" value="1"/>
</dbReference>
<dbReference type="RefSeq" id="WP_348943917.1">
    <property type="nucleotide sequence ID" value="NZ_CP157355.1"/>
</dbReference>
<evidence type="ECO:0000259" key="3">
    <source>
        <dbReference type="Pfam" id="PF25954"/>
    </source>
</evidence>
<name>A0AAU7F6W8_9NEIS</name>
<feature type="signal peptide" evidence="2">
    <location>
        <begin position="1"/>
        <end position="25"/>
    </location>
</feature>
<dbReference type="Gene3D" id="2.40.30.170">
    <property type="match status" value="1"/>
</dbReference>
<dbReference type="Gene3D" id="2.40.420.20">
    <property type="match status" value="1"/>
</dbReference>
<evidence type="ECO:0000256" key="1">
    <source>
        <dbReference type="ARBA" id="ARBA00009477"/>
    </source>
</evidence>
<dbReference type="Gene3D" id="1.10.287.470">
    <property type="entry name" value="Helix hairpin bin"/>
    <property type="match status" value="1"/>
</dbReference>
<feature type="domain" description="CusB-like beta-barrel" evidence="3">
    <location>
        <begin position="208"/>
        <end position="275"/>
    </location>
</feature>
<sequence length="366" mass="38735">MARIQNAVMISALLALGLAACHKPAEPVADIRPVRTMTVGAINDQPIGEVYSGEVRARHTVPMGFRIGGKLSSRPVSVGDVISKGQTLASLDPGDVRLSANAARAQFESAKAQLAQAELDFQRGKELLAQKFISQAEVDKRFTLLTAARQQHEQARSQAQLAQNQSNYAVLVADVSGVVIATLAEPGSVVAAGQPVLQLAKDGEREAVIDVPESKVKAWREGQKVKVSLWAGEQAEFEGTIREVAPAADSLTRTYRVKVTLPASNNIKMGMTLQVFHQKVSGDIPAGYSLPLPALFGKDQAQRVWLVSNIKSGQGVVKSQPVNVVGVAGNTVKVSGVQPGQVVVTAGANLLREGQPVRVLAGASHD</sequence>
<comment type="similarity">
    <text evidence="1">Belongs to the membrane fusion protein (MFP) (TC 8.A.1) family.</text>
</comment>
<dbReference type="GO" id="GO:0015562">
    <property type="term" value="F:efflux transmembrane transporter activity"/>
    <property type="evidence" value="ECO:0007669"/>
    <property type="project" value="TreeGrafter"/>
</dbReference>
<protein>
    <submittedName>
        <fullName evidence="4">Efflux RND transporter periplasmic adaptor subunit</fullName>
    </submittedName>
</protein>
<dbReference type="GO" id="GO:1990281">
    <property type="term" value="C:efflux pump complex"/>
    <property type="evidence" value="ECO:0007669"/>
    <property type="project" value="TreeGrafter"/>
</dbReference>
<accession>A0AAU7F6W8</accession>
<evidence type="ECO:0000256" key="2">
    <source>
        <dbReference type="SAM" id="SignalP"/>
    </source>
</evidence>
<dbReference type="InterPro" id="IPR006143">
    <property type="entry name" value="RND_pump_MFP"/>
</dbReference>
<reference evidence="4" key="1">
    <citation type="submission" date="2024-05" db="EMBL/GenBank/DDBJ databases">
        <authorList>
            <person name="Yang L."/>
            <person name="Pan L."/>
        </authorList>
    </citation>
    <scope>NUCLEOTIDE SEQUENCE</scope>
    <source>
        <strain evidence="4">FCG-7</strain>
    </source>
</reference>